<feature type="transmembrane region" description="Helical" evidence="6">
    <location>
        <begin position="261"/>
        <end position="280"/>
    </location>
</feature>
<evidence type="ECO:0000256" key="1">
    <source>
        <dbReference type="ARBA" id="ARBA00004141"/>
    </source>
</evidence>
<evidence type="ECO:0000313" key="8">
    <source>
        <dbReference type="EMBL" id="KAF2235235.1"/>
    </source>
</evidence>
<dbReference type="OrthoDB" id="10017208at2759"/>
<dbReference type="Proteomes" id="UP000800092">
    <property type="component" value="Unassembled WGS sequence"/>
</dbReference>
<proteinExistence type="inferred from homology"/>
<feature type="transmembrane region" description="Helical" evidence="6">
    <location>
        <begin position="212"/>
        <end position="241"/>
    </location>
</feature>
<dbReference type="AlphaFoldDB" id="A0A6A6HAW4"/>
<feature type="transmembrane region" description="Helical" evidence="6">
    <location>
        <begin position="133"/>
        <end position="155"/>
    </location>
</feature>
<evidence type="ECO:0000256" key="6">
    <source>
        <dbReference type="SAM" id="Phobius"/>
    </source>
</evidence>
<dbReference type="InterPro" id="IPR052337">
    <property type="entry name" value="SAT4-like"/>
</dbReference>
<comment type="subcellular location">
    <subcellularLocation>
        <location evidence="1">Membrane</location>
        <topology evidence="1">Multi-pass membrane protein</topology>
    </subcellularLocation>
</comment>
<feature type="domain" description="Rhodopsin" evidence="7">
    <location>
        <begin position="35"/>
        <end position="276"/>
    </location>
</feature>
<dbReference type="PANTHER" id="PTHR33048">
    <property type="entry name" value="PTH11-LIKE INTEGRAL MEMBRANE PROTEIN (AFU_ORTHOLOGUE AFUA_5G11245)"/>
    <property type="match status" value="1"/>
</dbReference>
<dbReference type="EMBL" id="ML991792">
    <property type="protein sequence ID" value="KAF2235235.1"/>
    <property type="molecule type" value="Genomic_DNA"/>
</dbReference>
<sequence>MELPKRAFKLTTTHQLAPVILPYILLLIASITVFLRFWARKIRKAGYGADDWLVLLAIVLSWPYQVSNTLAFTEGGATIPITVIMTQYPTALPSLIKAVTASNIICTTTITILQISVLFFYLRIFGVNRWLRYSAISLIIICFLYWASYFIAQLLTCRPLHKFFYPMSPGTCMNQYAFCAAEGLIHVILDFAVLLLPIPLIWRLQTGHGSKIVLSGLFLTGTFASITSLIKLTCLIPYSFIDSADLSGSIWYSILMQAIETPLGIICTCVPTLPPVWGAFKESKPGMYAMNFLSSVWSRSTLGSSKDSSRSPPGAKFSNSKDFQRLDGSYAANVDALRRGDRSCQEDVIPLNDFEANQRTAGYGNGTIQVEKSWNVDR</sequence>
<keyword evidence="9" id="KW-1185">Reference proteome</keyword>
<feature type="transmembrane region" description="Helical" evidence="6">
    <location>
        <begin position="175"/>
        <end position="200"/>
    </location>
</feature>
<gene>
    <name evidence="8" type="ORF">EV356DRAFT_500441</name>
</gene>
<dbReference type="GO" id="GO:0016020">
    <property type="term" value="C:membrane"/>
    <property type="evidence" value="ECO:0007669"/>
    <property type="project" value="UniProtKB-SubCell"/>
</dbReference>
<dbReference type="PANTHER" id="PTHR33048:SF47">
    <property type="entry name" value="INTEGRAL MEMBRANE PROTEIN-RELATED"/>
    <property type="match status" value="1"/>
</dbReference>
<organism evidence="8 9">
    <name type="scientific">Viridothelium virens</name>
    <name type="common">Speckled blister lichen</name>
    <name type="synonym">Trypethelium virens</name>
    <dbReference type="NCBI Taxonomy" id="1048519"/>
    <lineage>
        <taxon>Eukaryota</taxon>
        <taxon>Fungi</taxon>
        <taxon>Dikarya</taxon>
        <taxon>Ascomycota</taxon>
        <taxon>Pezizomycotina</taxon>
        <taxon>Dothideomycetes</taxon>
        <taxon>Dothideomycetes incertae sedis</taxon>
        <taxon>Trypetheliales</taxon>
        <taxon>Trypetheliaceae</taxon>
        <taxon>Viridothelium</taxon>
    </lineage>
</organism>
<protein>
    <recommendedName>
        <fullName evidence="7">Rhodopsin domain-containing protein</fullName>
    </recommendedName>
</protein>
<keyword evidence="2 6" id="KW-0812">Transmembrane</keyword>
<name>A0A6A6HAW4_VIRVR</name>
<keyword evidence="3 6" id="KW-1133">Transmembrane helix</keyword>
<evidence type="ECO:0000259" key="7">
    <source>
        <dbReference type="Pfam" id="PF20684"/>
    </source>
</evidence>
<feature type="transmembrane region" description="Helical" evidence="6">
    <location>
        <begin position="20"/>
        <end position="38"/>
    </location>
</feature>
<evidence type="ECO:0000256" key="2">
    <source>
        <dbReference type="ARBA" id="ARBA00022692"/>
    </source>
</evidence>
<dbReference type="Pfam" id="PF20684">
    <property type="entry name" value="Fung_rhodopsin"/>
    <property type="match status" value="1"/>
</dbReference>
<evidence type="ECO:0000256" key="4">
    <source>
        <dbReference type="ARBA" id="ARBA00023136"/>
    </source>
</evidence>
<evidence type="ECO:0000256" key="3">
    <source>
        <dbReference type="ARBA" id="ARBA00022989"/>
    </source>
</evidence>
<dbReference type="InterPro" id="IPR049326">
    <property type="entry name" value="Rhodopsin_dom_fungi"/>
</dbReference>
<feature type="transmembrane region" description="Helical" evidence="6">
    <location>
        <begin position="95"/>
        <end position="121"/>
    </location>
</feature>
<keyword evidence="4 6" id="KW-0472">Membrane</keyword>
<reference evidence="8" key="1">
    <citation type="journal article" date="2020" name="Stud. Mycol.">
        <title>101 Dothideomycetes genomes: a test case for predicting lifestyles and emergence of pathogens.</title>
        <authorList>
            <person name="Haridas S."/>
            <person name="Albert R."/>
            <person name="Binder M."/>
            <person name="Bloem J."/>
            <person name="Labutti K."/>
            <person name="Salamov A."/>
            <person name="Andreopoulos B."/>
            <person name="Baker S."/>
            <person name="Barry K."/>
            <person name="Bills G."/>
            <person name="Bluhm B."/>
            <person name="Cannon C."/>
            <person name="Castanera R."/>
            <person name="Culley D."/>
            <person name="Daum C."/>
            <person name="Ezra D."/>
            <person name="Gonzalez J."/>
            <person name="Henrissat B."/>
            <person name="Kuo A."/>
            <person name="Liang C."/>
            <person name="Lipzen A."/>
            <person name="Lutzoni F."/>
            <person name="Magnuson J."/>
            <person name="Mondo S."/>
            <person name="Nolan M."/>
            <person name="Ohm R."/>
            <person name="Pangilinan J."/>
            <person name="Park H.-J."/>
            <person name="Ramirez L."/>
            <person name="Alfaro M."/>
            <person name="Sun H."/>
            <person name="Tritt A."/>
            <person name="Yoshinaga Y."/>
            <person name="Zwiers L.-H."/>
            <person name="Turgeon B."/>
            <person name="Goodwin S."/>
            <person name="Spatafora J."/>
            <person name="Crous P."/>
            <person name="Grigoriev I."/>
        </authorList>
    </citation>
    <scope>NUCLEOTIDE SEQUENCE</scope>
    <source>
        <strain evidence="8">Tuck. ex Michener</strain>
    </source>
</reference>
<comment type="similarity">
    <text evidence="5">Belongs to the SAT4 family.</text>
</comment>
<evidence type="ECO:0000313" key="9">
    <source>
        <dbReference type="Proteomes" id="UP000800092"/>
    </source>
</evidence>
<evidence type="ECO:0000256" key="5">
    <source>
        <dbReference type="ARBA" id="ARBA00038359"/>
    </source>
</evidence>
<accession>A0A6A6HAW4</accession>